<name>A0AC58U6E9_TOBAC</name>
<evidence type="ECO:0000313" key="2">
    <source>
        <dbReference type="RefSeq" id="XP_075105057.1"/>
    </source>
</evidence>
<gene>
    <name evidence="2" type="primary">LOC107790386</name>
</gene>
<protein>
    <submittedName>
        <fullName evidence="2">Expansin-like B1</fullName>
    </submittedName>
</protein>
<accession>A0AC58U6E9</accession>
<sequence length="252" mass="28092">MSLITLKNHCIILLVTLIFPAICYCEEANSLYTRATYYGSPDCYGTPSGACGFGEYGRKIYDGKVSGVSRLYKNGTGCGACYQVRCKIAGHCTDEGTKIVVTDYGDGDHTDFILSVRAYSEMASQGMANHLLAYGVVDVEYRRIPCRYYGYNLMIKVHENSRFSNYLAIVPIYQSGAFDVETINFVQADCKEWRGMRKAYGAVWDMPNPPKGSLTFRVQVSVSGEVKWVQLADVLPDEWKAGIAYDTNLLLD</sequence>
<organism evidence="1 2">
    <name type="scientific">Nicotiana tabacum</name>
    <name type="common">Common tobacco</name>
    <dbReference type="NCBI Taxonomy" id="4097"/>
    <lineage>
        <taxon>Eukaryota</taxon>
        <taxon>Viridiplantae</taxon>
        <taxon>Streptophyta</taxon>
        <taxon>Embryophyta</taxon>
        <taxon>Tracheophyta</taxon>
        <taxon>Spermatophyta</taxon>
        <taxon>Magnoliopsida</taxon>
        <taxon>eudicotyledons</taxon>
        <taxon>Gunneridae</taxon>
        <taxon>Pentapetalae</taxon>
        <taxon>asterids</taxon>
        <taxon>lamiids</taxon>
        <taxon>Solanales</taxon>
        <taxon>Solanaceae</taxon>
        <taxon>Nicotianoideae</taxon>
        <taxon>Nicotianeae</taxon>
        <taxon>Nicotiana</taxon>
    </lineage>
</organism>
<reference evidence="2" key="2">
    <citation type="submission" date="2025-08" db="UniProtKB">
        <authorList>
            <consortium name="RefSeq"/>
        </authorList>
    </citation>
    <scope>IDENTIFICATION</scope>
    <source>
        <tissue evidence="2">Leaf</tissue>
    </source>
</reference>
<reference evidence="1" key="1">
    <citation type="journal article" date="2014" name="Nat. Commun.">
        <title>The tobacco genome sequence and its comparison with those of tomato and potato.</title>
        <authorList>
            <person name="Sierro N."/>
            <person name="Battey J.N."/>
            <person name="Ouadi S."/>
            <person name="Bakaher N."/>
            <person name="Bovet L."/>
            <person name="Willig A."/>
            <person name="Goepfert S."/>
            <person name="Peitsch M.C."/>
            <person name="Ivanov N.V."/>
        </authorList>
    </citation>
    <scope>NUCLEOTIDE SEQUENCE [LARGE SCALE GENOMIC DNA]</scope>
</reference>
<evidence type="ECO:0000313" key="1">
    <source>
        <dbReference type="Proteomes" id="UP000790787"/>
    </source>
</evidence>
<proteinExistence type="predicted"/>
<keyword evidence="1" id="KW-1185">Reference proteome</keyword>
<dbReference type="RefSeq" id="XP_075105057.1">
    <property type="nucleotide sequence ID" value="XM_075248956.1"/>
</dbReference>
<dbReference type="Proteomes" id="UP000790787">
    <property type="component" value="Chromosome 1"/>
</dbReference>